<reference evidence="2 3" key="1">
    <citation type="journal article" date="2012" name="Genome Biol.">
        <title>Genome and low-iron response of an oceanic diatom adapted to chronic iron limitation.</title>
        <authorList>
            <person name="Lommer M."/>
            <person name="Specht M."/>
            <person name="Roy A.S."/>
            <person name="Kraemer L."/>
            <person name="Andreson R."/>
            <person name="Gutowska M.A."/>
            <person name="Wolf J."/>
            <person name="Bergner S.V."/>
            <person name="Schilhabel M.B."/>
            <person name="Klostermeier U.C."/>
            <person name="Beiko R.G."/>
            <person name="Rosenstiel P."/>
            <person name="Hippler M."/>
            <person name="Laroche J."/>
        </authorList>
    </citation>
    <scope>NUCLEOTIDE SEQUENCE [LARGE SCALE GENOMIC DNA]</scope>
    <source>
        <strain evidence="2 3">CCMP1005</strain>
    </source>
</reference>
<feature type="region of interest" description="Disordered" evidence="1">
    <location>
        <begin position="96"/>
        <end position="154"/>
    </location>
</feature>
<name>K0T4C7_THAOC</name>
<evidence type="ECO:0000256" key="1">
    <source>
        <dbReference type="SAM" id="MobiDB-lite"/>
    </source>
</evidence>
<feature type="compositionally biased region" description="Basic and acidic residues" evidence="1">
    <location>
        <begin position="105"/>
        <end position="120"/>
    </location>
</feature>
<dbReference type="EMBL" id="AGNL01005659">
    <property type="protein sequence ID" value="EJK72555.1"/>
    <property type="molecule type" value="Genomic_DNA"/>
</dbReference>
<keyword evidence="3" id="KW-1185">Reference proteome</keyword>
<comment type="caution">
    <text evidence="2">The sequence shown here is derived from an EMBL/GenBank/DDBJ whole genome shotgun (WGS) entry which is preliminary data.</text>
</comment>
<proteinExistence type="predicted"/>
<feature type="region of interest" description="Disordered" evidence="1">
    <location>
        <begin position="174"/>
        <end position="199"/>
    </location>
</feature>
<sequence length="199" mass="21007">AGGVPARDALGVRAQDDGPRRHETALPAGEHNGLGRHASDVVVLHIDTQHNTGERHRAVAGPPGPAEDEGEAVGTVHTVGTRVDPGRPRAEVAVPAVGEQGVRVHAREPHGGGRHVREDTGTEGADVQRQPRRVRQREGDGPVPSGRVRRVREEGLRGLRVRGGAGWRGLILRAGGGGREETRPLKHALASSVTIHNPS</sequence>
<protein>
    <submittedName>
        <fullName evidence="2">Uncharacterized protein</fullName>
    </submittedName>
</protein>
<dbReference type="Proteomes" id="UP000266841">
    <property type="component" value="Unassembled WGS sequence"/>
</dbReference>
<feature type="region of interest" description="Disordered" evidence="1">
    <location>
        <begin position="51"/>
        <end position="72"/>
    </location>
</feature>
<evidence type="ECO:0000313" key="2">
    <source>
        <dbReference type="EMBL" id="EJK72555.1"/>
    </source>
</evidence>
<organism evidence="2 3">
    <name type="scientific">Thalassiosira oceanica</name>
    <name type="common">Marine diatom</name>
    <dbReference type="NCBI Taxonomy" id="159749"/>
    <lineage>
        <taxon>Eukaryota</taxon>
        <taxon>Sar</taxon>
        <taxon>Stramenopiles</taxon>
        <taxon>Ochrophyta</taxon>
        <taxon>Bacillariophyta</taxon>
        <taxon>Coscinodiscophyceae</taxon>
        <taxon>Thalassiosirophycidae</taxon>
        <taxon>Thalassiosirales</taxon>
        <taxon>Thalassiosiraceae</taxon>
        <taxon>Thalassiosira</taxon>
    </lineage>
</organism>
<feature type="compositionally biased region" description="Basic and acidic residues" evidence="1">
    <location>
        <begin position="14"/>
        <end position="24"/>
    </location>
</feature>
<gene>
    <name evidence="2" type="ORF">THAOC_05903</name>
</gene>
<evidence type="ECO:0000313" key="3">
    <source>
        <dbReference type="Proteomes" id="UP000266841"/>
    </source>
</evidence>
<feature type="region of interest" description="Disordered" evidence="1">
    <location>
        <begin position="1"/>
        <end position="36"/>
    </location>
</feature>
<dbReference type="AlphaFoldDB" id="K0T4C7"/>
<accession>K0T4C7</accession>
<feature type="non-terminal residue" evidence="2">
    <location>
        <position position="1"/>
    </location>
</feature>